<dbReference type="SUPFAM" id="SSF63380">
    <property type="entry name" value="Riboflavin synthase domain-like"/>
    <property type="match status" value="1"/>
</dbReference>
<evidence type="ECO:0000259" key="15">
    <source>
        <dbReference type="PROSITE" id="PS51384"/>
    </source>
</evidence>
<keyword evidence="9" id="KW-0560">Oxidoreductase</keyword>
<evidence type="ECO:0000313" key="17">
    <source>
        <dbReference type="Proteomes" id="UP000184295"/>
    </source>
</evidence>
<feature type="transmembrane region" description="Helical" evidence="14">
    <location>
        <begin position="30"/>
        <end position="53"/>
    </location>
</feature>
<evidence type="ECO:0000256" key="9">
    <source>
        <dbReference type="ARBA" id="ARBA00023002"/>
    </source>
</evidence>
<keyword evidence="7" id="KW-0274">FAD</keyword>
<dbReference type="SUPFAM" id="SSF52343">
    <property type="entry name" value="Ferredoxin reductase-like, C-terminal NADP-linked domain"/>
    <property type="match status" value="1"/>
</dbReference>
<proteinExistence type="predicted"/>
<feature type="transmembrane region" description="Helical" evidence="14">
    <location>
        <begin position="151"/>
        <end position="170"/>
    </location>
</feature>
<evidence type="ECO:0000256" key="14">
    <source>
        <dbReference type="SAM" id="Phobius"/>
    </source>
</evidence>
<comment type="cofactor">
    <cofactor evidence="1">
        <name>FAD</name>
        <dbReference type="ChEBI" id="CHEBI:57692"/>
    </cofactor>
</comment>
<evidence type="ECO:0000256" key="1">
    <source>
        <dbReference type="ARBA" id="ARBA00001974"/>
    </source>
</evidence>
<evidence type="ECO:0000256" key="4">
    <source>
        <dbReference type="ARBA" id="ARBA00022692"/>
    </source>
</evidence>
<evidence type="ECO:0000256" key="13">
    <source>
        <dbReference type="SAM" id="MobiDB-lite"/>
    </source>
</evidence>
<evidence type="ECO:0000256" key="10">
    <source>
        <dbReference type="ARBA" id="ARBA00023004"/>
    </source>
</evidence>
<feature type="transmembrane region" description="Helical" evidence="14">
    <location>
        <begin position="65"/>
        <end position="90"/>
    </location>
</feature>
<dbReference type="GO" id="GO:0050660">
    <property type="term" value="F:flavin adenine dinucleotide binding"/>
    <property type="evidence" value="ECO:0007669"/>
    <property type="project" value="TreeGrafter"/>
</dbReference>
<dbReference type="Proteomes" id="UP000184295">
    <property type="component" value="Unassembled WGS sequence"/>
</dbReference>
<evidence type="ECO:0000256" key="7">
    <source>
        <dbReference type="ARBA" id="ARBA00022827"/>
    </source>
</evidence>
<organism evidence="16 17">
    <name type="scientific">Ferrithrix thermotolerans DSM 19514</name>
    <dbReference type="NCBI Taxonomy" id="1121881"/>
    <lineage>
        <taxon>Bacteria</taxon>
        <taxon>Bacillati</taxon>
        <taxon>Actinomycetota</taxon>
        <taxon>Acidimicrobiia</taxon>
        <taxon>Acidimicrobiales</taxon>
        <taxon>Acidimicrobiaceae</taxon>
        <taxon>Ferrithrix</taxon>
    </lineage>
</organism>
<keyword evidence="17" id="KW-1185">Reference proteome</keyword>
<evidence type="ECO:0000256" key="5">
    <source>
        <dbReference type="ARBA" id="ARBA00022714"/>
    </source>
</evidence>
<name>A0A1M4WH95_9ACTN</name>
<dbReference type="PANTHER" id="PTHR47354:SF8">
    <property type="entry name" value="1,2-PHENYLACETYL-COA EPOXIDASE, SUBUNIT E"/>
    <property type="match status" value="1"/>
</dbReference>
<dbReference type="InterPro" id="IPR017927">
    <property type="entry name" value="FAD-bd_FR_type"/>
</dbReference>
<dbReference type="GO" id="GO:0016020">
    <property type="term" value="C:membrane"/>
    <property type="evidence" value="ECO:0007669"/>
    <property type="project" value="UniProtKB-SubCell"/>
</dbReference>
<dbReference type="Gene3D" id="2.40.30.10">
    <property type="entry name" value="Translation factors"/>
    <property type="match status" value="1"/>
</dbReference>
<dbReference type="Pfam" id="PF01794">
    <property type="entry name" value="Ferric_reduct"/>
    <property type="match status" value="1"/>
</dbReference>
<keyword evidence="3" id="KW-0285">Flavoprotein</keyword>
<dbReference type="PROSITE" id="PS51384">
    <property type="entry name" value="FAD_FR"/>
    <property type="match status" value="1"/>
</dbReference>
<dbReference type="InterPro" id="IPR013112">
    <property type="entry name" value="FAD-bd_8"/>
</dbReference>
<dbReference type="EMBL" id="FQUL01000025">
    <property type="protein sequence ID" value="SHE80671.1"/>
    <property type="molecule type" value="Genomic_DNA"/>
</dbReference>
<evidence type="ECO:0000256" key="8">
    <source>
        <dbReference type="ARBA" id="ARBA00022989"/>
    </source>
</evidence>
<feature type="transmembrane region" description="Helical" evidence="14">
    <location>
        <begin position="182"/>
        <end position="203"/>
    </location>
</feature>
<dbReference type="PANTHER" id="PTHR47354">
    <property type="entry name" value="NADH OXIDOREDUCTASE HCR"/>
    <property type="match status" value="1"/>
</dbReference>
<dbReference type="RefSeq" id="WP_072791266.1">
    <property type="nucleotide sequence ID" value="NZ_FQUL01000025.1"/>
</dbReference>
<feature type="domain" description="FAD-binding FR-type" evidence="15">
    <location>
        <begin position="240"/>
        <end position="340"/>
    </location>
</feature>
<dbReference type="Gene3D" id="3.40.50.80">
    <property type="entry name" value="Nucleotide-binding domain of ferredoxin-NADP reductase (FNR) module"/>
    <property type="match status" value="1"/>
</dbReference>
<evidence type="ECO:0000256" key="12">
    <source>
        <dbReference type="ARBA" id="ARBA00023136"/>
    </source>
</evidence>
<evidence type="ECO:0000256" key="11">
    <source>
        <dbReference type="ARBA" id="ARBA00023014"/>
    </source>
</evidence>
<dbReference type="InterPro" id="IPR039261">
    <property type="entry name" value="FNR_nucleotide-bd"/>
</dbReference>
<evidence type="ECO:0000256" key="6">
    <source>
        <dbReference type="ARBA" id="ARBA00022723"/>
    </source>
</evidence>
<dbReference type="GO" id="GO:0051537">
    <property type="term" value="F:2 iron, 2 sulfur cluster binding"/>
    <property type="evidence" value="ECO:0007669"/>
    <property type="project" value="UniProtKB-KW"/>
</dbReference>
<protein>
    <submittedName>
        <fullName evidence="16">Predicted ferric reductase</fullName>
    </submittedName>
</protein>
<dbReference type="STRING" id="1121881.SAMN02745225_01679"/>
<feature type="region of interest" description="Disordered" evidence="13">
    <location>
        <begin position="1"/>
        <end position="21"/>
    </location>
</feature>
<dbReference type="OrthoDB" id="9801223at2"/>
<gene>
    <name evidence="16" type="ORF">SAMN02745225_01679</name>
</gene>
<reference evidence="17" key="1">
    <citation type="submission" date="2016-11" db="EMBL/GenBank/DDBJ databases">
        <authorList>
            <person name="Varghese N."/>
            <person name="Submissions S."/>
        </authorList>
    </citation>
    <scope>NUCLEOTIDE SEQUENCE [LARGE SCALE GENOMIC DNA]</scope>
    <source>
        <strain evidence="17">DSM 19514</strain>
    </source>
</reference>
<dbReference type="Pfam" id="PF08022">
    <property type="entry name" value="FAD_binding_8"/>
    <property type="match status" value="1"/>
</dbReference>
<keyword evidence="5" id="KW-0001">2Fe-2S</keyword>
<dbReference type="GO" id="GO:0046872">
    <property type="term" value="F:metal ion binding"/>
    <property type="evidence" value="ECO:0007669"/>
    <property type="project" value="UniProtKB-KW"/>
</dbReference>
<comment type="subcellular location">
    <subcellularLocation>
        <location evidence="2">Membrane</location>
        <topology evidence="2">Multi-pass membrane protein</topology>
    </subcellularLocation>
</comment>
<keyword evidence="4 14" id="KW-0812">Transmembrane</keyword>
<dbReference type="AlphaFoldDB" id="A0A1M4WH95"/>
<keyword evidence="6" id="KW-0479">Metal-binding</keyword>
<keyword evidence="8 14" id="KW-1133">Transmembrane helix</keyword>
<evidence type="ECO:0000313" key="16">
    <source>
        <dbReference type="EMBL" id="SHE80671.1"/>
    </source>
</evidence>
<keyword evidence="12 14" id="KW-0472">Membrane</keyword>
<dbReference type="InterPro" id="IPR017938">
    <property type="entry name" value="Riboflavin_synthase-like_b-brl"/>
</dbReference>
<dbReference type="InterPro" id="IPR050415">
    <property type="entry name" value="MRET"/>
</dbReference>
<keyword evidence="10" id="KW-0408">Iron</keyword>
<feature type="transmembrane region" description="Helical" evidence="14">
    <location>
        <begin position="111"/>
        <end position="131"/>
    </location>
</feature>
<sequence>MSITAFSAASNRRSSGRSKRASLRSKKPSVVGFNLVLILIGVGFGVFLGLPLVDGTLTELKGRGGAAIFVGSVTGLLGTYLALVMVVLASRVPPLERMLGQVGVIRWHRSLAPWPILLLVSHAVFLTVGYAEAARSGVLSYIGRMFNVFPHLVTATVALAIMVLIGLISIKPIRNSIPREYWWLVHLLMYVALILAFAHEVVLGPSFVGHRFAQISWTLSWLVAAGLIVVYRFAIPLYRSMKHGLKVAEVVPLSGDVVSIVMEGKELDKLRFLGGQFMEWRFLTKGRWWQAHPFTVSARPSPPYLRITVKAVGDFSQGLRDLKPGTKVFFEGPYGAFTTYATTEGKKIALFAGGVGVTAARALVEDLPAKSAPVVVYRASTSDDLVLLEELEELVKYKKGYLHTVVGSRGEVKMEDLVRLVDDLADREVFISGSDSFVDALQLALLRAGVPFKSLHEEAYSL</sequence>
<evidence type="ECO:0000256" key="3">
    <source>
        <dbReference type="ARBA" id="ARBA00022630"/>
    </source>
</evidence>
<accession>A0A1M4WH95</accession>
<feature type="transmembrane region" description="Helical" evidence="14">
    <location>
        <begin position="215"/>
        <end position="234"/>
    </location>
</feature>
<evidence type="ECO:0000256" key="2">
    <source>
        <dbReference type="ARBA" id="ARBA00004141"/>
    </source>
</evidence>
<dbReference type="InterPro" id="IPR013130">
    <property type="entry name" value="Fe3_Rdtase_TM_dom"/>
</dbReference>
<keyword evidence="11" id="KW-0411">Iron-sulfur</keyword>
<dbReference type="GO" id="GO:0016491">
    <property type="term" value="F:oxidoreductase activity"/>
    <property type="evidence" value="ECO:0007669"/>
    <property type="project" value="UniProtKB-KW"/>
</dbReference>